<organism evidence="1 2">
    <name type="scientific">Burkholderia paludis</name>
    <dbReference type="NCBI Taxonomy" id="1506587"/>
    <lineage>
        <taxon>Bacteria</taxon>
        <taxon>Pseudomonadati</taxon>
        <taxon>Pseudomonadota</taxon>
        <taxon>Betaproteobacteria</taxon>
        <taxon>Burkholderiales</taxon>
        <taxon>Burkholderiaceae</taxon>
        <taxon>Burkholderia</taxon>
        <taxon>Burkholderia cepacia complex</taxon>
    </lineage>
</organism>
<reference evidence="1 2" key="1">
    <citation type="submission" date="2019-09" db="EMBL/GenBank/DDBJ databases">
        <authorList>
            <person name="Depoorter E."/>
        </authorList>
    </citation>
    <scope>NUCLEOTIDE SEQUENCE [LARGE SCALE GENOMIC DNA]</scope>
    <source>
        <strain evidence="1">LMG 30113</strain>
    </source>
</reference>
<protein>
    <submittedName>
        <fullName evidence="1">Uncharacterized protein</fullName>
    </submittedName>
</protein>
<accession>A0A6J5F660</accession>
<dbReference type="AlphaFoldDB" id="A0A6J5F660"/>
<sequence>MSAYLRFSASAIACADSALSPRLSNGFSVMNTVPALDEFIRPFTDMPGNSRMLSTPGCFSAMSAIVSTTFPVRSSDAPFGSCAKPTRYSLSCAGTNPVGTILPTRMVMPISTA</sequence>
<evidence type="ECO:0000313" key="1">
    <source>
        <dbReference type="EMBL" id="VWC47988.1"/>
    </source>
</evidence>
<gene>
    <name evidence="1" type="ORF">BPA30113_07479</name>
</gene>
<evidence type="ECO:0000313" key="2">
    <source>
        <dbReference type="Proteomes" id="UP000494330"/>
    </source>
</evidence>
<dbReference type="Proteomes" id="UP000494330">
    <property type="component" value="Unassembled WGS sequence"/>
</dbReference>
<keyword evidence="2" id="KW-1185">Reference proteome</keyword>
<proteinExistence type="predicted"/>
<dbReference type="EMBL" id="CABVQD010000060">
    <property type="protein sequence ID" value="VWC47988.1"/>
    <property type="molecule type" value="Genomic_DNA"/>
</dbReference>
<name>A0A6J5F660_9BURK</name>